<dbReference type="PANTHER" id="PTHR45138:SF9">
    <property type="entry name" value="DIGUANYLATE CYCLASE DGCM-RELATED"/>
    <property type="match status" value="1"/>
</dbReference>
<proteinExistence type="predicted"/>
<gene>
    <name evidence="4" type="ORF">I1A42_04135</name>
</gene>
<dbReference type="InterPro" id="IPR048516">
    <property type="entry name" value="DGCcoil"/>
</dbReference>
<accession>A0ABS0GBU8</accession>
<protein>
    <recommendedName>
        <fullName evidence="1">diguanylate cyclase</fullName>
        <ecNumber evidence="1">2.7.7.65</ecNumber>
    </recommendedName>
</protein>
<evidence type="ECO:0000259" key="3">
    <source>
        <dbReference type="PROSITE" id="PS50887"/>
    </source>
</evidence>
<dbReference type="SUPFAM" id="SSF55073">
    <property type="entry name" value="Nucleotide cyclase"/>
    <property type="match status" value="1"/>
</dbReference>
<dbReference type="EMBL" id="JADPMR010000001">
    <property type="protein sequence ID" value="MBF8999753.1"/>
    <property type="molecule type" value="Genomic_DNA"/>
</dbReference>
<keyword evidence="5" id="KW-1185">Reference proteome</keyword>
<dbReference type="CDD" id="cd01949">
    <property type="entry name" value="GGDEF"/>
    <property type="match status" value="1"/>
</dbReference>
<evidence type="ECO:0000313" key="4">
    <source>
        <dbReference type="EMBL" id="MBF8999753.1"/>
    </source>
</evidence>
<evidence type="ECO:0000256" key="1">
    <source>
        <dbReference type="ARBA" id="ARBA00012528"/>
    </source>
</evidence>
<sequence length="432" mass="49385">MQYSSTTESPTKLAVQLKRSSDCLLRVPNLPERIKRDLHNLLSFASTHQSSDTEKACQLLNLYDITIKILTSNRESTIQEIVGYEASSEQLKSLNKELQHVITELDFEGEYGDLLVDIRAKLLLGVSASALLELTLQVLQLVVLGTESERKSSERFLDQTNESLQKLRHGTEQVAQQSQSDLIHRQALKKSLKSVVHRSQQSLVNDKDFSSLQTRMTPLISELASLTDQLEQAQRREQLLVEQIQYSQRQIEALSDSTQEYRRRLADQAQRLLMDPLTNTLNRNAFNDQLEIEYRRWIRNQHSLRIALIDIDNFKQVNEHFGYSAGDKALKIITRTINKELKQNDVLARFGGEEFSLILPNHSDKEALVLIQKIQRNIALLPFKFRDRSLQITVSVACSAFQDADTPDILLDQLGKSLTEIKNFGSNQLAWT</sequence>
<dbReference type="InterPro" id="IPR029787">
    <property type="entry name" value="Nucleotide_cyclase"/>
</dbReference>
<dbReference type="Proteomes" id="UP000597206">
    <property type="component" value="Unassembled WGS sequence"/>
</dbReference>
<comment type="caution">
    <text evidence="4">The sequence shown here is derived from an EMBL/GenBank/DDBJ whole genome shotgun (WGS) entry which is preliminary data.</text>
</comment>
<dbReference type="InterPro" id="IPR043128">
    <property type="entry name" value="Rev_trsase/Diguanyl_cyclase"/>
</dbReference>
<organism evidence="4 5">
    <name type="scientific">Vibrio nitrifigilis</name>
    <dbReference type="NCBI Taxonomy" id="2789781"/>
    <lineage>
        <taxon>Bacteria</taxon>
        <taxon>Pseudomonadati</taxon>
        <taxon>Pseudomonadota</taxon>
        <taxon>Gammaproteobacteria</taxon>
        <taxon>Vibrionales</taxon>
        <taxon>Vibrionaceae</taxon>
        <taxon>Vibrio</taxon>
    </lineage>
</organism>
<dbReference type="PROSITE" id="PS50887">
    <property type="entry name" value="GGDEF"/>
    <property type="match status" value="1"/>
</dbReference>
<dbReference type="PANTHER" id="PTHR45138">
    <property type="entry name" value="REGULATORY COMPONENTS OF SENSORY TRANSDUCTION SYSTEM"/>
    <property type="match status" value="1"/>
</dbReference>
<dbReference type="EC" id="2.7.7.65" evidence="1"/>
<dbReference type="RefSeq" id="WP_196122741.1">
    <property type="nucleotide sequence ID" value="NZ_JADPMR010000001.1"/>
</dbReference>
<dbReference type="Gene3D" id="3.30.70.270">
    <property type="match status" value="1"/>
</dbReference>
<feature type="domain" description="GGDEF" evidence="3">
    <location>
        <begin position="302"/>
        <end position="432"/>
    </location>
</feature>
<dbReference type="InterPro" id="IPR000160">
    <property type="entry name" value="GGDEF_dom"/>
</dbReference>
<evidence type="ECO:0000256" key="2">
    <source>
        <dbReference type="ARBA" id="ARBA00034247"/>
    </source>
</evidence>
<dbReference type="Pfam" id="PF00990">
    <property type="entry name" value="GGDEF"/>
    <property type="match status" value="1"/>
</dbReference>
<comment type="catalytic activity">
    <reaction evidence="2">
        <text>2 GTP = 3',3'-c-di-GMP + 2 diphosphate</text>
        <dbReference type="Rhea" id="RHEA:24898"/>
        <dbReference type="ChEBI" id="CHEBI:33019"/>
        <dbReference type="ChEBI" id="CHEBI:37565"/>
        <dbReference type="ChEBI" id="CHEBI:58805"/>
        <dbReference type="EC" id="2.7.7.65"/>
    </reaction>
</comment>
<dbReference type="SMART" id="SM00267">
    <property type="entry name" value="GGDEF"/>
    <property type="match status" value="1"/>
</dbReference>
<dbReference type="Pfam" id="PF20975">
    <property type="entry name" value="DGCcoil"/>
    <property type="match status" value="1"/>
</dbReference>
<evidence type="ECO:0000313" key="5">
    <source>
        <dbReference type="Proteomes" id="UP000597206"/>
    </source>
</evidence>
<name>A0ABS0GBU8_9VIBR</name>
<reference evidence="4 5" key="1">
    <citation type="submission" date="2020-11" db="EMBL/GenBank/DDBJ databases">
        <title>Vibrio nitrifigilis sp. nov., a marine nitrogen-fixing bacterium isolated from the lagoon sediment of an islet inside an atoll.</title>
        <authorList>
            <person name="Wang L.-T."/>
            <person name="Shieh W.Y."/>
        </authorList>
    </citation>
    <scope>NUCLEOTIDE SEQUENCE [LARGE SCALE GENOMIC DNA]</scope>
    <source>
        <strain evidence="4 5">NFV-1</strain>
    </source>
</reference>
<dbReference type="InterPro" id="IPR050469">
    <property type="entry name" value="Diguanylate_Cyclase"/>
</dbReference>
<dbReference type="NCBIfam" id="TIGR00254">
    <property type="entry name" value="GGDEF"/>
    <property type="match status" value="1"/>
</dbReference>